<evidence type="ECO:0000313" key="12">
    <source>
        <dbReference type="Proteomes" id="UP000036168"/>
    </source>
</evidence>
<keyword evidence="6" id="KW-0067">ATP-binding</keyword>
<reference evidence="10 12" key="1">
    <citation type="journal article" date="2015" name="Int. J. Syst. Evol. Microbiol.">
        <title>Bacillus glycinifermentans sp. nov., isolated from fermented soybean paste.</title>
        <authorList>
            <person name="Kim S.J."/>
            <person name="Dunlap C.A."/>
            <person name="Kwon S.W."/>
            <person name="Rooney A.P."/>
        </authorList>
    </citation>
    <scope>NUCLEOTIDE SEQUENCE [LARGE SCALE GENOMIC DNA]</scope>
    <source>
        <strain evidence="10 12">GO-13</strain>
    </source>
</reference>
<comment type="caution">
    <text evidence="10">The sequence shown here is derived from an EMBL/GenBank/DDBJ whole genome shotgun (WGS) entry which is preliminary data.</text>
</comment>
<accession>A0A0T6BUU9</accession>
<dbReference type="InterPro" id="IPR036890">
    <property type="entry name" value="HATPase_C_sf"/>
</dbReference>
<evidence type="ECO:0000256" key="5">
    <source>
        <dbReference type="ARBA" id="ARBA00022777"/>
    </source>
</evidence>
<evidence type="ECO:0000256" key="1">
    <source>
        <dbReference type="ARBA" id="ARBA00000085"/>
    </source>
</evidence>
<dbReference type="GO" id="GO:0016020">
    <property type="term" value="C:membrane"/>
    <property type="evidence" value="ECO:0007669"/>
    <property type="project" value="InterPro"/>
</dbReference>
<evidence type="ECO:0000256" key="8">
    <source>
        <dbReference type="SAM" id="Phobius"/>
    </source>
</evidence>
<feature type="transmembrane region" description="Helical" evidence="8">
    <location>
        <begin position="78"/>
        <end position="95"/>
    </location>
</feature>
<dbReference type="Pfam" id="PF07730">
    <property type="entry name" value="HisKA_3"/>
    <property type="match status" value="1"/>
</dbReference>
<dbReference type="SUPFAM" id="SSF55874">
    <property type="entry name" value="ATPase domain of HSP90 chaperone/DNA topoisomerase II/histidine kinase"/>
    <property type="match status" value="1"/>
</dbReference>
<protein>
    <recommendedName>
        <fullName evidence="2">histidine kinase</fullName>
        <ecNumber evidence="2">2.7.13.3</ecNumber>
    </recommendedName>
</protein>
<dbReference type="InterPro" id="IPR050482">
    <property type="entry name" value="Sensor_HK_TwoCompSys"/>
</dbReference>
<dbReference type="EMBL" id="LECW02000004">
    <property type="protein sequence ID" value="KRT95432.1"/>
    <property type="molecule type" value="Genomic_DNA"/>
</dbReference>
<feature type="transmembrane region" description="Helical" evidence="8">
    <location>
        <begin position="48"/>
        <end position="66"/>
    </location>
</feature>
<dbReference type="Pfam" id="PF02518">
    <property type="entry name" value="HATPase_c"/>
    <property type="match status" value="1"/>
</dbReference>
<evidence type="ECO:0000313" key="13">
    <source>
        <dbReference type="Proteomes" id="UP001341297"/>
    </source>
</evidence>
<feature type="transmembrane region" description="Helical" evidence="8">
    <location>
        <begin position="21"/>
        <end position="42"/>
    </location>
</feature>
<evidence type="ECO:0000256" key="2">
    <source>
        <dbReference type="ARBA" id="ARBA00012438"/>
    </source>
</evidence>
<dbReference type="RefSeq" id="WP_053075366.1">
    <property type="nucleotide sequence ID" value="NZ_CP023481.1"/>
</dbReference>
<evidence type="ECO:0000256" key="6">
    <source>
        <dbReference type="ARBA" id="ARBA00022840"/>
    </source>
</evidence>
<keyword evidence="4" id="KW-0547">Nucleotide-binding</keyword>
<dbReference type="PANTHER" id="PTHR24421">
    <property type="entry name" value="NITRATE/NITRITE SENSOR PROTEIN NARX-RELATED"/>
    <property type="match status" value="1"/>
</dbReference>
<dbReference type="GO" id="GO:0046983">
    <property type="term" value="F:protein dimerization activity"/>
    <property type="evidence" value="ECO:0007669"/>
    <property type="project" value="InterPro"/>
</dbReference>
<feature type="transmembrane region" description="Helical" evidence="8">
    <location>
        <begin position="124"/>
        <end position="142"/>
    </location>
</feature>
<name>A0A0T6BUU9_9BACI</name>
<dbReference type="EMBL" id="JARRTL010000008">
    <property type="protein sequence ID" value="MEC0485048.1"/>
    <property type="molecule type" value="Genomic_DNA"/>
</dbReference>
<reference evidence="11 13" key="3">
    <citation type="submission" date="2023-03" db="EMBL/GenBank/DDBJ databases">
        <title>Agriculturally important microbes genome sequencing.</title>
        <authorList>
            <person name="Dunlap C."/>
        </authorList>
    </citation>
    <scope>NUCLEOTIDE SEQUENCE [LARGE SCALE GENOMIC DNA]</scope>
    <source>
        <strain evidence="11 13">CBP-3203</strain>
    </source>
</reference>
<dbReference type="CDD" id="cd16917">
    <property type="entry name" value="HATPase_UhpB-NarQ-NarX-like"/>
    <property type="match status" value="1"/>
</dbReference>
<evidence type="ECO:0000256" key="7">
    <source>
        <dbReference type="ARBA" id="ARBA00023012"/>
    </source>
</evidence>
<dbReference type="GO" id="GO:0000155">
    <property type="term" value="F:phosphorelay sensor kinase activity"/>
    <property type="evidence" value="ECO:0007669"/>
    <property type="project" value="InterPro"/>
</dbReference>
<dbReference type="InterPro" id="IPR005467">
    <property type="entry name" value="His_kinase_dom"/>
</dbReference>
<keyword evidence="8" id="KW-0472">Membrane</keyword>
<comment type="catalytic activity">
    <reaction evidence="1">
        <text>ATP + protein L-histidine = ADP + protein N-phospho-L-histidine.</text>
        <dbReference type="EC" id="2.7.13.3"/>
    </reaction>
</comment>
<dbReference type="PROSITE" id="PS50109">
    <property type="entry name" value="HIS_KIN"/>
    <property type="match status" value="1"/>
</dbReference>
<dbReference type="InterPro" id="IPR011712">
    <property type="entry name" value="Sig_transdc_His_kin_sub3_dim/P"/>
</dbReference>
<sequence length="403" mass="46133">MTDIYSMKMPDERRDDTSQLFAARVPVVIWVAVIYMATVVLQFINRPLFLHTLLYTCLIFLHIVFYWRVSGQPLQKPWIYVAVQGILVYFSGRIMPDGYPATYIGLYVLLIGQSVGLYYRTGKVLLCSLFCLCLFCLGVVWMEDFQLLPLYFFIMIPLIVSVAGYAVLFFRQVQARIRTQAFLKDLETAHQKVEQLTVANERQRMARDLHDTLAQGLAGLIMQLEAVNAHMDKGNYKKSQEIVRQAMDRVRETLTDARLAIDDLRQKTVHNVDFNEAVQHEVHRFQSATGIPCSLKIKLTASLPSLIVEHGHRIISECLTNIARHAKAGQAWIIIKERSSKLYIEIIDDGIGFDSRMTEKQTGHYGLLGIRERVRLLRGKLDVKSRLQEGTTVQIEIPIDKGE</sequence>
<dbReference type="GO" id="GO:0005524">
    <property type="term" value="F:ATP binding"/>
    <property type="evidence" value="ECO:0007669"/>
    <property type="project" value="UniProtKB-KW"/>
</dbReference>
<feature type="transmembrane region" description="Helical" evidence="8">
    <location>
        <begin position="148"/>
        <end position="170"/>
    </location>
</feature>
<proteinExistence type="predicted"/>
<evidence type="ECO:0000313" key="10">
    <source>
        <dbReference type="EMBL" id="KRT95432.1"/>
    </source>
</evidence>
<dbReference type="SMART" id="SM00387">
    <property type="entry name" value="HATPase_c"/>
    <property type="match status" value="1"/>
</dbReference>
<feature type="domain" description="Histidine kinase" evidence="9">
    <location>
        <begin position="313"/>
        <end position="401"/>
    </location>
</feature>
<keyword evidence="5 11" id="KW-0418">Kinase</keyword>
<gene>
    <name evidence="10" type="ORF">AB447_212120</name>
    <name evidence="11" type="ORF">P8828_09320</name>
</gene>
<dbReference type="Proteomes" id="UP001341297">
    <property type="component" value="Unassembled WGS sequence"/>
</dbReference>
<keyword evidence="8" id="KW-0812">Transmembrane</keyword>
<dbReference type="InterPro" id="IPR003594">
    <property type="entry name" value="HATPase_dom"/>
</dbReference>
<dbReference type="AlphaFoldDB" id="A0A0T6BUU9"/>
<keyword evidence="13" id="KW-1185">Reference proteome</keyword>
<organism evidence="10 12">
    <name type="scientific">Bacillus glycinifermentans</name>
    <dbReference type="NCBI Taxonomy" id="1664069"/>
    <lineage>
        <taxon>Bacteria</taxon>
        <taxon>Bacillati</taxon>
        <taxon>Bacillota</taxon>
        <taxon>Bacilli</taxon>
        <taxon>Bacillales</taxon>
        <taxon>Bacillaceae</taxon>
        <taxon>Bacillus</taxon>
    </lineage>
</organism>
<dbReference type="Proteomes" id="UP000036168">
    <property type="component" value="Unassembled WGS sequence"/>
</dbReference>
<keyword evidence="7" id="KW-0902">Two-component regulatory system</keyword>
<evidence type="ECO:0000313" key="11">
    <source>
        <dbReference type="EMBL" id="MEC0485048.1"/>
    </source>
</evidence>
<reference evidence="10" key="2">
    <citation type="submission" date="2015-10" db="EMBL/GenBank/DDBJ databases">
        <authorList>
            <person name="Gilbert D.G."/>
        </authorList>
    </citation>
    <scope>NUCLEOTIDE SEQUENCE</scope>
    <source>
        <strain evidence="10">GO-13</strain>
    </source>
</reference>
<keyword evidence="3" id="KW-0808">Transferase</keyword>
<dbReference type="EC" id="2.7.13.3" evidence="2"/>
<dbReference type="Gene3D" id="3.30.565.10">
    <property type="entry name" value="Histidine kinase-like ATPase, C-terminal domain"/>
    <property type="match status" value="1"/>
</dbReference>
<evidence type="ECO:0000256" key="3">
    <source>
        <dbReference type="ARBA" id="ARBA00022679"/>
    </source>
</evidence>
<keyword evidence="8" id="KW-1133">Transmembrane helix</keyword>
<evidence type="ECO:0000259" key="9">
    <source>
        <dbReference type="PROSITE" id="PS50109"/>
    </source>
</evidence>
<dbReference type="PANTHER" id="PTHR24421:SF55">
    <property type="entry name" value="SENSOR HISTIDINE KINASE YDFH"/>
    <property type="match status" value="1"/>
</dbReference>
<evidence type="ECO:0000256" key="4">
    <source>
        <dbReference type="ARBA" id="ARBA00022741"/>
    </source>
</evidence>
<dbReference type="Gene3D" id="1.20.5.1930">
    <property type="match status" value="1"/>
</dbReference>
<feature type="transmembrane region" description="Helical" evidence="8">
    <location>
        <begin position="101"/>
        <end position="119"/>
    </location>
</feature>